<protein>
    <submittedName>
        <fullName evidence="1">Uncharacterized protein</fullName>
    </submittedName>
</protein>
<keyword evidence="2" id="KW-1185">Reference proteome</keyword>
<evidence type="ECO:0000313" key="1">
    <source>
        <dbReference type="EMBL" id="PWN50259.1"/>
    </source>
</evidence>
<organism evidence="1 2">
    <name type="scientific">Violaceomyces palustris</name>
    <dbReference type="NCBI Taxonomy" id="1673888"/>
    <lineage>
        <taxon>Eukaryota</taxon>
        <taxon>Fungi</taxon>
        <taxon>Dikarya</taxon>
        <taxon>Basidiomycota</taxon>
        <taxon>Ustilaginomycotina</taxon>
        <taxon>Ustilaginomycetes</taxon>
        <taxon>Violaceomycetales</taxon>
        <taxon>Violaceomycetaceae</taxon>
        <taxon>Violaceomyces</taxon>
    </lineage>
</organism>
<proteinExistence type="predicted"/>
<sequence>MLDTPDPLKQQPSTSNPTRPKPDSRLTINVSLHPLSILNVSEHYVRSRCQSGRDDVKVYGVLLGTQSAQDITVQNSFEIQVDLVPLEGGKEVESERANLKRSLVDLDFLTNRQSLYKQVFPTLDIVGWYSVGSVPDSEDVEIHKQLLEVNESPIMMQLRPTNTALEEAEKAGELPINVYESVVELVKGETKTFFLETRYRIETGEAERIAVDHTSQAVAGTSEESSLIGHLKAHLSAIIKLHERILLIKDYVQDVRKGLAPRQDDCLRQIHSLISTLPASNIFEFQQEFLKEYNDVLLTTYLSNLTTNLQSLNELIDKFDLVQSSNGNGVDSDLASGGGGTSRVSRGRAAPIRS</sequence>
<accession>A0ACD0NX06</accession>
<dbReference type="EMBL" id="KZ819951">
    <property type="protein sequence ID" value="PWN50259.1"/>
    <property type="molecule type" value="Genomic_DNA"/>
</dbReference>
<reference evidence="1 2" key="1">
    <citation type="journal article" date="2018" name="Mol. Biol. Evol.">
        <title>Broad Genomic Sampling Reveals a Smut Pathogenic Ancestry of the Fungal Clade Ustilaginomycotina.</title>
        <authorList>
            <person name="Kijpornyongpan T."/>
            <person name="Mondo S.J."/>
            <person name="Barry K."/>
            <person name="Sandor L."/>
            <person name="Lee J."/>
            <person name="Lipzen A."/>
            <person name="Pangilinan J."/>
            <person name="LaButti K."/>
            <person name="Hainaut M."/>
            <person name="Henrissat B."/>
            <person name="Grigoriev I.V."/>
            <person name="Spatafora J.W."/>
            <person name="Aime M.C."/>
        </authorList>
    </citation>
    <scope>NUCLEOTIDE SEQUENCE [LARGE SCALE GENOMIC DNA]</scope>
    <source>
        <strain evidence="1 2">SA 807</strain>
    </source>
</reference>
<name>A0ACD0NX06_9BASI</name>
<evidence type="ECO:0000313" key="2">
    <source>
        <dbReference type="Proteomes" id="UP000245626"/>
    </source>
</evidence>
<dbReference type="Proteomes" id="UP000245626">
    <property type="component" value="Unassembled WGS sequence"/>
</dbReference>
<gene>
    <name evidence="1" type="ORF">IE53DRAFT_387440</name>
</gene>